<organism evidence="1 2">
    <name type="scientific">Marseillevirus marseillevirus</name>
    <name type="common">GBM</name>
    <dbReference type="NCBI Taxonomy" id="694581"/>
    <lineage>
        <taxon>Viruses</taxon>
        <taxon>Varidnaviria</taxon>
        <taxon>Bamfordvirae</taxon>
        <taxon>Nucleocytoviricota</taxon>
        <taxon>Megaviricetes</taxon>
        <taxon>Pimascovirales</taxon>
        <taxon>Pimascovirales incertae sedis</taxon>
        <taxon>Marseilleviridae</taxon>
        <taxon>Marseillevirus</taxon>
        <taxon>Marseillevirus massiliense</taxon>
    </lineage>
</organism>
<sequence>MGKSQAYLRMNEFLKKRELVSFSVTEGNHKIPRKEDFKVSVKNGATEKWSRLPNGEPLFLTLEGVGKFREKNGVLVSWTIEQEYKGGVPHGKYRVFQCREGRERKLVITGQFKKGKPSGLFEDFRDPWSLKRAVYVRGEIFEYFYHPSTIRFIRNKRGVEDFVFEVRSKRLLIKSKKETFKERKETRVRFFSKRDNTIDEDRGIKPYVSWKDSQNFFLLDNFFKVKLSSNS</sequence>
<evidence type="ECO:0000313" key="2">
    <source>
        <dbReference type="Proteomes" id="UP000029780"/>
    </source>
</evidence>
<dbReference type="GeneID" id="8746374"/>
<dbReference type="EMBL" id="GU071086">
    <property type="protein sequence ID" value="ADB03918.1"/>
    <property type="molecule type" value="Genomic_DNA"/>
</dbReference>
<protein>
    <recommendedName>
        <fullName evidence="3">MORN repeat-containing protein</fullName>
    </recommendedName>
</protein>
<name>D2XAE1_GBMV</name>
<proteinExistence type="predicted"/>
<dbReference type="RefSeq" id="YP_003406880.1">
    <property type="nucleotide sequence ID" value="NC_013756.1"/>
</dbReference>
<dbReference type="OrthoDB" id="33073at10239"/>
<dbReference type="Proteomes" id="UP000029780">
    <property type="component" value="Segment"/>
</dbReference>
<dbReference type="KEGG" id="vg:8746374"/>
<accession>D2XAE1</accession>
<gene>
    <name evidence="1" type="ORF">MAR_ORF137</name>
</gene>
<evidence type="ECO:0000313" key="1">
    <source>
        <dbReference type="EMBL" id="ADB03918.1"/>
    </source>
</evidence>
<organismHost>
    <name type="scientific">Acanthamoeba</name>
    <dbReference type="NCBI Taxonomy" id="5754"/>
</organismHost>
<evidence type="ECO:0008006" key="3">
    <source>
        <dbReference type="Google" id="ProtNLM"/>
    </source>
</evidence>
<reference evidence="1 2" key="1">
    <citation type="journal article" date="2009" name="Proc. Natl. Acad. Sci. U.S.A.">
        <title>Giant Marseillevirus highlights the role of amoebae as a melting pot in emergence of chimeric microorganisms.</title>
        <authorList>
            <person name="Boyer M."/>
            <person name="Yutin N."/>
            <person name="Pagnier I."/>
            <person name="Barrassi L."/>
            <person name="Fournous G."/>
            <person name="Espinosa L."/>
            <person name="Robert C."/>
            <person name="Azza S."/>
            <person name="Sun S."/>
            <person name="Rossmann M.G."/>
            <person name="Suzan-Monti M."/>
            <person name="La Scola B."/>
            <person name="Koonin E.V."/>
            <person name="Raoult D."/>
        </authorList>
    </citation>
    <scope>NUCLEOTIDE SEQUENCE [LARGE SCALE GENOMIC DNA]</scope>
    <source>
        <strain evidence="1 2">T19</strain>
    </source>
</reference>
<keyword evidence="2" id="KW-1185">Reference proteome</keyword>